<dbReference type="AlphaFoldDB" id="A0A8T2R0T0"/>
<dbReference type="Gene3D" id="2.40.30.10">
    <property type="entry name" value="Translation factors"/>
    <property type="match status" value="1"/>
</dbReference>
<evidence type="ECO:0000256" key="3">
    <source>
        <dbReference type="ARBA" id="ARBA00006105"/>
    </source>
</evidence>
<dbReference type="PANTHER" id="PTHR19370">
    <property type="entry name" value="NADH-CYTOCHROME B5 REDUCTASE"/>
    <property type="match status" value="1"/>
</dbReference>
<dbReference type="Pfam" id="PF00970">
    <property type="entry name" value="FAD_binding_6"/>
    <property type="match status" value="1"/>
</dbReference>
<reference evidence="13" key="1">
    <citation type="submission" date="2021-08" db="EMBL/GenBank/DDBJ databases">
        <title>WGS assembly of Ceratopteris richardii.</title>
        <authorList>
            <person name="Marchant D.B."/>
            <person name="Chen G."/>
            <person name="Jenkins J."/>
            <person name="Shu S."/>
            <person name="Leebens-Mack J."/>
            <person name="Grimwood J."/>
            <person name="Schmutz J."/>
            <person name="Soltis P."/>
            <person name="Soltis D."/>
            <person name="Chen Z.-H."/>
        </authorList>
    </citation>
    <scope>NUCLEOTIDE SEQUENCE</scope>
    <source>
        <strain evidence="13">Whitten #5841</strain>
        <tissue evidence="13">Leaf</tissue>
    </source>
</reference>
<sequence length="336" mass="36826">MATLLRRSWRGVQQSFMIMRPNNASHTLVDSSRYASSSHKSAIFTSVGALCSTAALLAAWQSQVVSDEAHSQAEVSHKSALKPNEWISFKLAETIKVSANTNIYRFTFSDNEKLGLEVASCLLTRAQIGHKSDGKPNYVIRPYTPISPPDSRGYFDLMVKIYPQGKMSSHIGSLKPGDTLEVKGPISKILYKPNMKKNIGMIAGGTGITPMLQIIDAIVNNKDDLTKVSLIYANISPEDILLKEKLDVLAAKNPNFKVYYTVDKPTSDWNGGSGYITKDMVLKGMPTPSDDTLILVCGPPGMMNHISGDKAPDKTQGELSGLLKEIGYSKDMVYKF</sequence>
<protein>
    <recommendedName>
        <fullName evidence="11">NADH-cytochrome b5 reductase</fullName>
        <ecNumber evidence="11">1.6.2.2</ecNumber>
    </recommendedName>
</protein>
<feature type="binding site" evidence="10">
    <location>
        <position position="167"/>
    </location>
    <ligand>
        <name>FAD</name>
        <dbReference type="ChEBI" id="CHEBI:57692"/>
    </ligand>
</feature>
<feature type="domain" description="FAD-binding FR-type" evidence="12">
    <location>
        <begin position="84"/>
        <end position="192"/>
    </location>
</feature>
<feature type="binding site" evidence="10">
    <location>
        <position position="166"/>
    </location>
    <ligand>
        <name>FAD</name>
        <dbReference type="ChEBI" id="CHEBI:57692"/>
    </ligand>
</feature>
<dbReference type="OrthoDB" id="432685at2759"/>
<evidence type="ECO:0000313" key="14">
    <source>
        <dbReference type="Proteomes" id="UP000825935"/>
    </source>
</evidence>
<comment type="cofactor">
    <cofactor evidence="1 10 11">
        <name>FAD</name>
        <dbReference type="ChEBI" id="CHEBI:57692"/>
    </cofactor>
</comment>
<dbReference type="InterPro" id="IPR001709">
    <property type="entry name" value="Flavoprot_Pyr_Nucl_cyt_Rdtase"/>
</dbReference>
<evidence type="ECO:0000256" key="5">
    <source>
        <dbReference type="ARBA" id="ARBA00022827"/>
    </source>
</evidence>
<keyword evidence="7 11" id="KW-0520">NAD</keyword>
<dbReference type="EMBL" id="CM035435">
    <property type="protein sequence ID" value="KAH7289886.1"/>
    <property type="molecule type" value="Genomic_DNA"/>
</dbReference>
<keyword evidence="14" id="KW-1185">Reference proteome</keyword>
<evidence type="ECO:0000256" key="7">
    <source>
        <dbReference type="ARBA" id="ARBA00023027"/>
    </source>
</evidence>
<dbReference type="PRINTS" id="PR00406">
    <property type="entry name" value="CYTB5RDTASE"/>
</dbReference>
<comment type="catalytic activity">
    <reaction evidence="9 11">
        <text>2 Fe(III)-[cytochrome b5] + NADH = 2 Fe(II)-[cytochrome b5] + NAD(+) + H(+)</text>
        <dbReference type="Rhea" id="RHEA:46680"/>
        <dbReference type="Rhea" id="RHEA-COMP:10438"/>
        <dbReference type="Rhea" id="RHEA-COMP:10439"/>
        <dbReference type="ChEBI" id="CHEBI:15378"/>
        <dbReference type="ChEBI" id="CHEBI:29033"/>
        <dbReference type="ChEBI" id="CHEBI:29034"/>
        <dbReference type="ChEBI" id="CHEBI:57540"/>
        <dbReference type="ChEBI" id="CHEBI:57945"/>
        <dbReference type="EC" id="1.6.2.2"/>
    </reaction>
</comment>
<dbReference type="Pfam" id="PF00175">
    <property type="entry name" value="NAD_binding_1"/>
    <property type="match status" value="1"/>
</dbReference>
<dbReference type="FunFam" id="3.40.50.80:FF:000009">
    <property type="entry name" value="NADH-cytochrome b5 reductase"/>
    <property type="match status" value="1"/>
</dbReference>
<keyword evidence="6 11" id="KW-0560">Oxidoreductase</keyword>
<dbReference type="Proteomes" id="UP000825935">
    <property type="component" value="Chromosome 30"/>
</dbReference>
<evidence type="ECO:0000256" key="11">
    <source>
        <dbReference type="RuleBase" id="RU361226"/>
    </source>
</evidence>
<keyword evidence="4 10" id="KW-0285">Flavoprotein</keyword>
<feature type="binding site" evidence="10">
    <location>
        <position position="141"/>
    </location>
    <ligand>
        <name>FAD</name>
        <dbReference type="ChEBI" id="CHEBI:57692"/>
    </ligand>
</feature>
<name>A0A8T2R0T0_CERRI</name>
<comment type="subcellular location">
    <subcellularLocation>
        <location evidence="2">Mitochondrion</location>
    </subcellularLocation>
</comment>
<dbReference type="InterPro" id="IPR001433">
    <property type="entry name" value="OxRdtase_FAD/NAD-bd"/>
</dbReference>
<dbReference type="Gene3D" id="3.40.50.80">
    <property type="entry name" value="Nucleotide-binding domain of ferredoxin-NADP reductase (FNR) module"/>
    <property type="match status" value="1"/>
</dbReference>
<dbReference type="CDD" id="cd06183">
    <property type="entry name" value="cyt_b5_reduct_like"/>
    <property type="match status" value="1"/>
</dbReference>
<dbReference type="InterPro" id="IPR039261">
    <property type="entry name" value="FNR_nucleotide-bd"/>
</dbReference>
<dbReference type="GO" id="GO:0090524">
    <property type="term" value="F:cytochrome-b5 reductase activity, acting on NADH"/>
    <property type="evidence" value="ECO:0007669"/>
    <property type="project" value="UniProtKB-EC"/>
</dbReference>
<dbReference type="InterPro" id="IPR017938">
    <property type="entry name" value="Riboflavin_synthase-like_b-brl"/>
</dbReference>
<feature type="binding site" evidence="10">
    <location>
        <position position="168"/>
    </location>
    <ligand>
        <name>FAD</name>
        <dbReference type="ChEBI" id="CHEBI:57692"/>
    </ligand>
</feature>
<dbReference type="FunFam" id="2.40.30.10:FF:000032">
    <property type="entry name" value="NADH-cytochrome b5 reductase"/>
    <property type="match status" value="1"/>
</dbReference>
<dbReference type="SUPFAM" id="SSF63380">
    <property type="entry name" value="Riboflavin synthase domain-like"/>
    <property type="match status" value="1"/>
</dbReference>
<gene>
    <name evidence="13" type="ORF">KP509_30G022700</name>
</gene>
<evidence type="ECO:0000256" key="10">
    <source>
        <dbReference type="PIRSR" id="PIRSR601834-1"/>
    </source>
</evidence>
<dbReference type="EMBL" id="CM035435">
    <property type="protein sequence ID" value="KAH7289888.1"/>
    <property type="molecule type" value="Genomic_DNA"/>
</dbReference>
<keyword evidence="5 10" id="KW-0274">FAD</keyword>
<dbReference type="GO" id="GO:0005739">
    <property type="term" value="C:mitochondrion"/>
    <property type="evidence" value="ECO:0007669"/>
    <property type="project" value="UniProtKB-SubCell"/>
</dbReference>
<dbReference type="PROSITE" id="PS51384">
    <property type="entry name" value="FAD_FR"/>
    <property type="match status" value="1"/>
</dbReference>
<dbReference type="InterPro" id="IPR008333">
    <property type="entry name" value="Cbr1-like_FAD-bd_dom"/>
</dbReference>
<dbReference type="PANTHER" id="PTHR19370:SF171">
    <property type="entry name" value="NADH-CYTOCHROME B5 REDUCTASE 2"/>
    <property type="match status" value="1"/>
</dbReference>
<comment type="similarity">
    <text evidence="3 11">Belongs to the flavoprotein pyridine nucleotide cytochrome reductase family.</text>
</comment>
<feature type="binding site" evidence="10">
    <location>
        <position position="143"/>
    </location>
    <ligand>
        <name>FAD</name>
        <dbReference type="ChEBI" id="CHEBI:57692"/>
    </ligand>
</feature>
<dbReference type="OMA" id="KGPEMQK"/>
<dbReference type="EC" id="1.6.2.2" evidence="11"/>
<evidence type="ECO:0000259" key="12">
    <source>
        <dbReference type="PROSITE" id="PS51384"/>
    </source>
</evidence>
<evidence type="ECO:0000256" key="4">
    <source>
        <dbReference type="ARBA" id="ARBA00022630"/>
    </source>
</evidence>
<feature type="binding site" evidence="10">
    <location>
        <position position="160"/>
    </location>
    <ligand>
        <name>FAD</name>
        <dbReference type="ChEBI" id="CHEBI:57692"/>
    </ligand>
</feature>
<dbReference type="InterPro" id="IPR017927">
    <property type="entry name" value="FAD-bd_FR_type"/>
</dbReference>
<accession>A0A8T2R0T0</accession>
<comment type="caution">
    <text evidence="13">The sequence shown here is derived from an EMBL/GenBank/DDBJ whole genome shotgun (WGS) entry which is preliminary data.</text>
</comment>
<proteinExistence type="inferred from homology"/>
<evidence type="ECO:0000256" key="2">
    <source>
        <dbReference type="ARBA" id="ARBA00004173"/>
    </source>
</evidence>
<dbReference type="SUPFAM" id="SSF52343">
    <property type="entry name" value="Ferredoxin reductase-like, C-terminal NADP-linked domain"/>
    <property type="match status" value="1"/>
</dbReference>
<evidence type="ECO:0000256" key="8">
    <source>
        <dbReference type="ARBA" id="ARBA00023128"/>
    </source>
</evidence>
<evidence type="ECO:0000256" key="1">
    <source>
        <dbReference type="ARBA" id="ARBA00001974"/>
    </source>
</evidence>
<feature type="binding site" evidence="10">
    <location>
        <position position="142"/>
    </location>
    <ligand>
        <name>FAD</name>
        <dbReference type="ChEBI" id="CHEBI:57692"/>
    </ligand>
</feature>
<dbReference type="PRINTS" id="PR00371">
    <property type="entry name" value="FPNCR"/>
</dbReference>
<evidence type="ECO:0000256" key="9">
    <source>
        <dbReference type="ARBA" id="ARBA00047682"/>
    </source>
</evidence>
<keyword evidence="8" id="KW-0496">Mitochondrion</keyword>
<evidence type="ECO:0000313" key="13">
    <source>
        <dbReference type="EMBL" id="KAH7289886.1"/>
    </source>
</evidence>
<evidence type="ECO:0000256" key="6">
    <source>
        <dbReference type="ARBA" id="ARBA00023002"/>
    </source>
</evidence>
<dbReference type="InterPro" id="IPR001834">
    <property type="entry name" value="CBR-like"/>
</dbReference>
<feature type="binding site" evidence="10">
    <location>
        <position position="209"/>
    </location>
    <ligand>
        <name>FAD</name>
        <dbReference type="ChEBI" id="CHEBI:57692"/>
    </ligand>
</feature>
<organism evidence="13 14">
    <name type="scientific">Ceratopteris richardii</name>
    <name type="common">Triangle waterfern</name>
    <dbReference type="NCBI Taxonomy" id="49495"/>
    <lineage>
        <taxon>Eukaryota</taxon>
        <taxon>Viridiplantae</taxon>
        <taxon>Streptophyta</taxon>
        <taxon>Embryophyta</taxon>
        <taxon>Tracheophyta</taxon>
        <taxon>Polypodiopsida</taxon>
        <taxon>Polypodiidae</taxon>
        <taxon>Polypodiales</taxon>
        <taxon>Pteridineae</taxon>
        <taxon>Pteridaceae</taxon>
        <taxon>Parkerioideae</taxon>
        <taxon>Ceratopteris</taxon>
    </lineage>
</organism>